<dbReference type="Pfam" id="PF24681">
    <property type="entry name" value="Kelch_KLHDC2_KLHL20_DRC7"/>
    <property type="match status" value="1"/>
</dbReference>
<proteinExistence type="predicted"/>
<accession>A0A197JYF7</accession>
<evidence type="ECO:0000256" key="3">
    <source>
        <dbReference type="SAM" id="MobiDB-lite"/>
    </source>
</evidence>
<evidence type="ECO:0000256" key="2">
    <source>
        <dbReference type="ARBA" id="ARBA00022737"/>
    </source>
</evidence>
<dbReference type="AlphaFoldDB" id="A0A197JYF7"/>
<evidence type="ECO:0000313" key="5">
    <source>
        <dbReference type="EMBL" id="OAQ29983.1"/>
    </source>
</evidence>
<organism evidence="5 6">
    <name type="scientific">Linnemannia elongata AG-77</name>
    <dbReference type="NCBI Taxonomy" id="1314771"/>
    <lineage>
        <taxon>Eukaryota</taxon>
        <taxon>Fungi</taxon>
        <taxon>Fungi incertae sedis</taxon>
        <taxon>Mucoromycota</taxon>
        <taxon>Mortierellomycotina</taxon>
        <taxon>Mortierellomycetes</taxon>
        <taxon>Mortierellales</taxon>
        <taxon>Mortierellaceae</taxon>
        <taxon>Linnemannia</taxon>
    </lineage>
</organism>
<dbReference type="OrthoDB" id="432528at2759"/>
<dbReference type="PANTHER" id="PTHR46093">
    <property type="entry name" value="ACYL-COA-BINDING DOMAIN-CONTAINING PROTEIN 5"/>
    <property type="match status" value="1"/>
</dbReference>
<dbReference type="PANTHER" id="PTHR46093:SF18">
    <property type="entry name" value="FIBRONECTIN TYPE-III DOMAIN-CONTAINING PROTEIN"/>
    <property type="match status" value="1"/>
</dbReference>
<keyword evidence="6" id="KW-1185">Reference proteome</keyword>
<dbReference type="SUPFAM" id="SSF117281">
    <property type="entry name" value="Kelch motif"/>
    <property type="match status" value="1"/>
</dbReference>
<keyword evidence="4" id="KW-0472">Membrane</keyword>
<evidence type="ECO:0000256" key="1">
    <source>
        <dbReference type="ARBA" id="ARBA00022441"/>
    </source>
</evidence>
<sequence>MFPSTVLSFLNVGNSFVWSELRKSFLYFGGFNQAVFNQYMIEYQPSTYSWTQISTEGVQAQLASHCMVPAYDGTKMVVFGGWKPAAMGAPDQGPTYSSALYMLDVKTMNWTLLSDGEVNGRRSMACTVVGDNFVAWGGVDTTNQLASTQIYNLKSNRWVDQYVFTAVEPPPSNNKLGVFIGLGVVAAVCISVLLGWIVFKCRKSRAAKAHTMDNQVSSGSVTPQDPQDVKTAMQWSPYEQLPQYPQAMSSIESSP</sequence>
<evidence type="ECO:0000256" key="4">
    <source>
        <dbReference type="SAM" id="Phobius"/>
    </source>
</evidence>
<dbReference type="Proteomes" id="UP000078512">
    <property type="component" value="Unassembled WGS sequence"/>
</dbReference>
<protein>
    <recommendedName>
        <fullName evidence="7">Galactose oxidase</fullName>
    </recommendedName>
</protein>
<keyword evidence="2" id="KW-0677">Repeat</keyword>
<evidence type="ECO:0000313" key="6">
    <source>
        <dbReference type="Proteomes" id="UP000078512"/>
    </source>
</evidence>
<reference evidence="5 6" key="1">
    <citation type="submission" date="2016-05" db="EMBL/GenBank/DDBJ databases">
        <title>Genome sequencing reveals origins of a unique bacterial endosymbiosis in the earliest lineages of terrestrial Fungi.</title>
        <authorList>
            <consortium name="DOE Joint Genome Institute"/>
            <person name="Uehling J."/>
            <person name="Gryganskyi A."/>
            <person name="Hameed K."/>
            <person name="Tschaplinski T."/>
            <person name="Misztal P."/>
            <person name="Wu S."/>
            <person name="Desiro A."/>
            <person name="Vande Pol N."/>
            <person name="Du Z.-Y."/>
            <person name="Zienkiewicz A."/>
            <person name="Zienkiewicz K."/>
            <person name="Morin E."/>
            <person name="Tisserant E."/>
            <person name="Splivallo R."/>
            <person name="Hainaut M."/>
            <person name="Henrissat B."/>
            <person name="Ohm R."/>
            <person name="Kuo A."/>
            <person name="Yan J."/>
            <person name="Lipzen A."/>
            <person name="Nolan M."/>
            <person name="Labutti K."/>
            <person name="Barry K."/>
            <person name="Goldstein A."/>
            <person name="Labbe J."/>
            <person name="Schadt C."/>
            <person name="Tuskan G."/>
            <person name="Grigoriev I."/>
            <person name="Martin F."/>
            <person name="Vilgalys R."/>
            <person name="Bonito G."/>
        </authorList>
    </citation>
    <scope>NUCLEOTIDE SEQUENCE [LARGE SCALE GENOMIC DNA]</scope>
    <source>
        <strain evidence="5 6">AG-77</strain>
    </source>
</reference>
<gene>
    <name evidence="5" type="ORF">K457DRAFT_477437</name>
</gene>
<keyword evidence="4" id="KW-0812">Transmembrane</keyword>
<evidence type="ECO:0008006" key="7">
    <source>
        <dbReference type="Google" id="ProtNLM"/>
    </source>
</evidence>
<feature type="region of interest" description="Disordered" evidence="3">
    <location>
        <begin position="212"/>
        <end position="232"/>
    </location>
</feature>
<dbReference type="Gene3D" id="2.120.10.80">
    <property type="entry name" value="Kelch-type beta propeller"/>
    <property type="match status" value="1"/>
</dbReference>
<name>A0A197JYF7_9FUNG</name>
<feature type="compositionally biased region" description="Polar residues" evidence="3">
    <location>
        <begin position="212"/>
        <end position="225"/>
    </location>
</feature>
<dbReference type="EMBL" id="KV442038">
    <property type="protein sequence ID" value="OAQ29983.1"/>
    <property type="molecule type" value="Genomic_DNA"/>
</dbReference>
<keyword evidence="4" id="KW-1133">Transmembrane helix</keyword>
<dbReference type="InterPro" id="IPR015915">
    <property type="entry name" value="Kelch-typ_b-propeller"/>
</dbReference>
<feature type="transmembrane region" description="Helical" evidence="4">
    <location>
        <begin position="176"/>
        <end position="199"/>
    </location>
</feature>
<keyword evidence="1" id="KW-0880">Kelch repeat</keyword>